<dbReference type="EMBL" id="JACHJG010000016">
    <property type="protein sequence ID" value="MBB4889924.1"/>
    <property type="molecule type" value="Genomic_DNA"/>
</dbReference>
<comment type="caution">
    <text evidence="1">The sequence shown here is derived from an EMBL/GenBank/DDBJ whole genome shotgun (WGS) entry which is preliminary data.</text>
</comment>
<sequence length="123" mass="13692">MFEIRAIRKAYADAPKIVDEMADVFTLAMRLHKPGGHSPAADREYRLRKAVLLDRVALSKGKPWAPEAAADAEWAAEEAAVTFTSADRLDGTAAGPMTPENARQQGAYRDYVRQEYARWLADQ</sequence>
<evidence type="ECO:0000313" key="1">
    <source>
        <dbReference type="EMBL" id="MBB4889924.1"/>
    </source>
</evidence>
<accession>A0A7W7PHC3</accession>
<gene>
    <name evidence="1" type="ORF">FHS38_006002</name>
</gene>
<dbReference type="RefSeq" id="WP_184738734.1">
    <property type="nucleotide sequence ID" value="NZ_BMRW01000014.1"/>
</dbReference>
<evidence type="ECO:0000313" key="2">
    <source>
        <dbReference type="Proteomes" id="UP000556436"/>
    </source>
</evidence>
<proteinExistence type="predicted"/>
<protein>
    <submittedName>
        <fullName evidence="1">Uncharacterized protein</fullName>
    </submittedName>
</protein>
<reference evidence="1 2" key="1">
    <citation type="submission" date="2020-08" db="EMBL/GenBank/DDBJ databases">
        <title>Genomic Encyclopedia of Type Strains, Phase III (KMG-III): the genomes of soil and plant-associated and newly described type strains.</title>
        <authorList>
            <person name="Whitman W."/>
        </authorList>
    </citation>
    <scope>NUCLEOTIDE SEQUENCE [LARGE SCALE GENOMIC DNA]</scope>
    <source>
        <strain evidence="1 2">CECT 3265</strain>
    </source>
</reference>
<organism evidence="1 2">
    <name type="scientific">Streptomyces netropsis</name>
    <name type="common">Streptoverticillium netropsis</name>
    <dbReference type="NCBI Taxonomy" id="55404"/>
    <lineage>
        <taxon>Bacteria</taxon>
        <taxon>Bacillati</taxon>
        <taxon>Actinomycetota</taxon>
        <taxon>Actinomycetes</taxon>
        <taxon>Kitasatosporales</taxon>
        <taxon>Streptomycetaceae</taxon>
        <taxon>Streptomyces</taxon>
    </lineage>
</organism>
<dbReference type="AlphaFoldDB" id="A0A7W7PHC3"/>
<dbReference type="Proteomes" id="UP000556436">
    <property type="component" value="Unassembled WGS sequence"/>
</dbReference>
<keyword evidence="2" id="KW-1185">Reference proteome</keyword>
<name>A0A7W7PHC3_STRNE</name>